<dbReference type="SUPFAM" id="SSF53756">
    <property type="entry name" value="UDP-Glycosyltransferase/glycogen phosphorylase"/>
    <property type="match status" value="1"/>
</dbReference>
<dbReference type="GO" id="GO:0009813">
    <property type="term" value="P:flavonoid biosynthetic process"/>
    <property type="evidence" value="ECO:0007669"/>
    <property type="project" value="UniProtKB-KW"/>
</dbReference>
<dbReference type="Proteomes" id="UP000593564">
    <property type="component" value="Unassembled WGS sequence"/>
</dbReference>
<keyword evidence="1" id="KW-0808">Transferase</keyword>
<comment type="caution">
    <text evidence="3">The sequence shown here is derived from an EMBL/GenBank/DDBJ whole genome shotgun (WGS) entry which is preliminary data.</text>
</comment>
<dbReference type="PANTHER" id="PTHR48045">
    <property type="entry name" value="UDP-GLYCOSYLTRANSFERASE 72B1"/>
    <property type="match status" value="1"/>
</dbReference>
<evidence type="ECO:0008006" key="5">
    <source>
        <dbReference type="Google" id="ProtNLM"/>
    </source>
</evidence>
<gene>
    <name evidence="3" type="ORF">HYC85_010797</name>
</gene>
<name>A0A7J7HJ24_CAMSI</name>
<dbReference type="EMBL" id="JACBKZ010000004">
    <property type="protein sequence ID" value="KAF5952853.1"/>
    <property type="molecule type" value="Genomic_DNA"/>
</dbReference>
<dbReference type="CDD" id="cd03784">
    <property type="entry name" value="GT1_Gtf-like"/>
    <property type="match status" value="1"/>
</dbReference>
<reference evidence="3 4" key="2">
    <citation type="submission" date="2020-07" db="EMBL/GenBank/DDBJ databases">
        <title>Genome assembly of wild tea tree DASZ reveals pedigree and selection history of tea varieties.</title>
        <authorList>
            <person name="Zhang W."/>
        </authorList>
    </citation>
    <scope>NUCLEOTIDE SEQUENCE [LARGE SCALE GENOMIC DNA]</scope>
    <source>
        <strain evidence="4">cv. G240</strain>
        <tissue evidence="3">Leaf</tissue>
    </source>
</reference>
<dbReference type="Gene3D" id="3.40.50.2000">
    <property type="entry name" value="Glycogen Phosphorylase B"/>
    <property type="match status" value="2"/>
</dbReference>
<protein>
    <recommendedName>
        <fullName evidence="5">Hydroquinone glucosyltransferase</fullName>
    </recommendedName>
</protein>
<accession>A0A7J7HJ24</accession>
<proteinExistence type="predicted"/>
<evidence type="ECO:0000313" key="4">
    <source>
        <dbReference type="Proteomes" id="UP000593564"/>
    </source>
</evidence>
<dbReference type="GO" id="GO:0008194">
    <property type="term" value="F:UDP-glycosyltransferase activity"/>
    <property type="evidence" value="ECO:0007669"/>
    <property type="project" value="InterPro"/>
</dbReference>
<keyword evidence="2" id="KW-0284">Flavonoid biosynthesis</keyword>
<evidence type="ECO:0000256" key="1">
    <source>
        <dbReference type="ARBA" id="ARBA00022679"/>
    </source>
</evidence>
<keyword evidence="4" id="KW-1185">Reference proteome</keyword>
<evidence type="ECO:0000256" key="2">
    <source>
        <dbReference type="ARBA" id="ARBA00023241"/>
    </source>
</evidence>
<dbReference type="InterPro" id="IPR002213">
    <property type="entry name" value="UDP_glucos_trans"/>
</dbReference>
<dbReference type="PANTHER" id="PTHR48045:SF11">
    <property type="entry name" value="UDP-GLYCOSYLTRANSFERASE 72B1"/>
    <property type="match status" value="1"/>
</dbReference>
<sequence>MNQTPHVAFLPSPGMDHLIPLIEFAKQLVHHHHFSATILIPSAAPPTKAQKTVLQTLPKTIPHIFLPPLQLPIDINNGIPNLPHHDSLSLPSLKSTLSSLTATIHLAALVVDPFGLEAFDVAKEFGLSPYLFFSSTAMVLLFCLNLPKLDETVTGEYRDLPEPIQLPGCVPVHGKDFLDPVQDRSHDSYKELLRNMNFVDLEEGALKALQDEGLGKPPVYPVGPLIQAGSIEGLERSECLQWLDGQPSDSVVFLTFGSGGTLSQDHLNELALGLELSGQRFLWAVRSVGKMSKIEWVPNVFCSGSEEVKCSLSRDKSHGEDS</sequence>
<reference evidence="4" key="1">
    <citation type="journal article" date="2020" name="Nat. Commun.">
        <title>Genome assembly of wild tea tree DASZ reveals pedigree and selection history of tea varieties.</title>
        <authorList>
            <person name="Zhang W."/>
            <person name="Zhang Y."/>
            <person name="Qiu H."/>
            <person name="Guo Y."/>
            <person name="Wan H."/>
            <person name="Zhang X."/>
            <person name="Scossa F."/>
            <person name="Alseekh S."/>
            <person name="Zhang Q."/>
            <person name="Wang P."/>
            <person name="Xu L."/>
            <person name="Schmidt M.H."/>
            <person name="Jia X."/>
            <person name="Li D."/>
            <person name="Zhu A."/>
            <person name="Guo F."/>
            <person name="Chen W."/>
            <person name="Ni D."/>
            <person name="Usadel B."/>
            <person name="Fernie A.R."/>
            <person name="Wen W."/>
        </authorList>
    </citation>
    <scope>NUCLEOTIDE SEQUENCE [LARGE SCALE GENOMIC DNA]</scope>
    <source>
        <strain evidence="4">cv. G240</strain>
    </source>
</reference>
<evidence type="ECO:0000313" key="3">
    <source>
        <dbReference type="EMBL" id="KAF5952853.1"/>
    </source>
</evidence>
<organism evidence="3 4">
    <name type="scientific">Camellia sinensis</name>
    <name type="common">Tea plant</name>
    <name type="synonym">Thea sinensis</name>
    <dbReference type="NCBI Taxonomy" id="4442"/>
    <lineage>
        <taxon>Eukaryota</taxon>
        <taxon>Viridiplantae</taxon>
        <taxon>Streptophyta</taxon>
        <taxon>Embryophyta</taxon>
        <taxon>Tracheophyta</taxon>
        <taxon>Spermatophyta</taxon>
        <taxon>Magnoliopsida</taxon>
        <taxon>eudicotyledons</taxon>
        <taxon>Gunneridae</taxon>
        <taxon>Pentapetalae</taxon>
        <taxon>asterids</taxon>
        <taxon>Ericales</taxon>
        <taxon>Theaceae</taxon>
        <taxon>Camellia</taxon>
    </lineage>
</organism>
<dbReference type="AlphaFoldDB" id="A0A7J7HJ24"/>